<feature type="transmembrane region" description="Helical" evidence="7">
    <location>
        <begin position="161"/>
        <end position="181"/>
    </location>
</feature>
<proteinExistence type="inferred from homology"/>
<dbReference type="AlphaFoldDB" id="A0A1T5LL31"/>
<dbReference type="SUPFAM" id="SSF161098">
    <property type="entry name" value="MetI-like"/>
    <property type="match status" value="1"/>
</dbReference>
<feature type="transmembrane region" description="Helical" evidence="7">
    <location>
        <begin position="28"/>
        <end position="51"/>
    </location>
</feature>
<feature type="transmembrane region" description="Helical" evidence="7">
    <location>
        <begin position="98"/>
        <end position="118"/>
    </location>
</feature>
<keyword evidence="6 7" id="KW-0472">Membrane</keyword>
<name>A0A1T5LL31_9MICO</name>
<evidence type="ECO:0000256" key="1">
    <source>
        <dbReference type="ARBA" id="ARBA00004651"/>
    </source>
</evidence>
<keyword evidence="2 7" id="KW-0813">Transport</keyword>
<feature type="region of interest" description="Disordered" evidence="8">
    <location>
        <begin position="1"/>
        <end position="20"/>
    </location>
</feature>
<dbReference type="GO" id="GO:0005886">
    <property type="term" value="C:plasma membrane"/>
    <property type="evidence" value="ECO:0007669"/>
    <property type="project" value="UniProtKB-SubCell"/>
</dbReference>
<reference evidence="10 11" key="1">
    <citation type="submission" date="2017-02" db="EMBL/GenBank/DDBJ databases">
        <authorList>
            <person name="Peterson S.W."/>
        </authorList>
    </citation>
    <scope>NUCLEOTIDE SEQUENCE [LARGE SCALE GENOMIC DNA]</scope>
    <source>
        <strain evidence="10 11">DSM 21481</strain>
    </source>
</reference>
<dbReference type="Gene3D" id="1.10.3720.10">
    <property type="entry name" value="MetI-like"/>
    <property type="match status" value="1"/>
</dbReference>
<accession>A0A1T5LL31</accession>
<evidence type="ECO:0000256" key="8">
    <source>
        <dbReference type="SAM" id="MobiDB-lite"/>
    </source>
</evidence>
<dbReference type="GO" id="GO:0055085">
    <property type="term" value="P:transmembrane transport"/>
    <property type="evidence" value="ECO:0007669"/>
    <property type="project" value="InterPro"/>
</dbReference>
<evidence type="ECO:0000256" key="2">
    <source>
        <dbReference type="ARBA" id="ARBA00022448"/>
    </source>
</evidence>
<dbReference type="CDD" id="cd06261">
    <property type="entry name" value="TM_PBP2"/>
    <property type="match status" value="1"/>
</dbReference>
<feature type="transmembrane region" description="Helical" evidence="7">
    <location>
        <begin position="278"/>
        <end position="297"/>
    </location>
</feature>
<evidence type="ECO:0000256" key="4">
    <source>
        <dbReference type="ARBA" id="ARBA00022692"/>
    </source>
</evidence>
<keyword evidence="5 7" id="KW-1133">Transmembrane helix</keyword>
<comment type="subcellular location">
    <subcellularLocation>
        <location evidence="1 7">Cell membrane</location>
        <topology evidence="1 7">Multi-pass membrane protein</topology>
    </subcellularLocation>
</comment>
<comment type="similarity">
    <text evidence="7">Belongs to the binding-protein-dependent transport system permease family.</text>
</comment>
<dbReference type="EMBL" id="FUZQ01000006">
    <property type="protein sequence ID" value="SKC76703.1"/>
    <property type="molecule type" value="Genomic_DNA"/>
</dbReference>
<keyword evidence="11" id="KW-1185">Reference proteome</keyword>
<dbReference type="PANTHER" id="PTHR43744:SF9">
    <property type="entry name" value="POLYGALACTURONAN_RHAMNOGALACTURONAN TRANSPORT SYSTEM PERMEASE PROTEIN YTCP"/>
    <property type="match status" value="1"/>
</dbReference>
<feature type="transmembrane region" description="Helical" evidence="7">
    <location>
        <begin position="130"/>
        <end position="149"/>
    </location>
</feature>
<protein>
    <submittedName>
        <fullName evidence="10">Carbohydrate ABC transporter membrane protein 2, CUT1 family (TC 3.A.1.1.-)</fullName>
    </submittedName>
</protein>
<feature type="domain" description="ABC transmembrane type-1" evidence="9">
    <location>
        <begin position="94"/>
        <end position="289"/>
    </location>
</feature>
<keyword evidence="3" id="KW-1003">Cell membrane</keyword>
<dbReference type="PANTHER" id="PTHR43744">
    <property type="entry name" value="ABC TRANSPORTER PERMEASE PROTEIN MG189-RELATED-RELATED"/>
    <property type="match status" value="1"/>
</dbReference>
<evidence type="ECO:0000256" key="7">
    <source>
        <dbReference type="RuleBase" id="RU363032"/>
    </source>
</evidence>
<dbReference type="InterPro" id="IPR000515">
    <property type="entry name" value="MetI-like"/>
</dbReference>
<keyword evidence="4 7" id="KW-0812">Transmembrane</keyword>
<evidence type="ECO:0000256" key="3">
    <source>
        <dbReference type="ARBA" id="ARBA00022475"/>
    </source>
</evidence>
<dbReference type="InterPro" id="IPR035906">
    <property type="entry name" value="MetI-like_sf"/>
</dbReference>
<dbReference type="STRING" id="526729.SAMN04324258_3630"/>
<sequence>MVTQSGMSLSGDLASPGKPVGARDTRGYRAFTVLNTVVLVVVSLFMLYPFVTVLAQSFSSPGAIKAGLVSFWPVGFNLDTYRAVAQDQMFWASYRNTLVYTLVGTTIAMVLTTTFAFVISKPHLRGRGVLIGIAVFTMFFNGGLVPNYVLISSLGLKNTMWAVVLPGAVSVFNLLVMKSFFENLPQELEEAAQIDGLGWFGIFGRIVLPLSKAVLATMVLFYSVAYWNDWFTAFLYLDKNDLFPVTLFLRNLIAGASSTASEGAAAVGSTTQAVSANIQAVTMILTIVPILCVYPFVQRFFVSGVMLGSVKG</sequence>
<evidence type="ECO:0000256" key="6">
    <source>
        <dbReference type="ARBA" id="ARBA00023136"/>
    </source>
</evidence>
<evidence type="ECO:0000256" key="5">
    <source>
        <dbReference type="ARBA" id="ARBA00022989"/>
    </source>
</evidence>
<evidence type="ECO:0000313" key="10">
    <source>
        <dbReference type="EMBL" id="SKC76703.1"/>
    </source>
</evidence>
<dbReference type="PROSITE" id="PS50928">
    <property type="entry name" value="ABC_TM1"/>
    <property type="match status" value="1"/>
</dbReference>
<dbReference type="Pfam" id="PF00528">
    <property type="entry name" value="BPD_transp_1"/>
    <property type="match status" value="1"/>
</dbReference>
<organism evidence="10 11">
    <name type="scientific">Krasilnikoviella flava</name>
    <dbReference type="NCBI Taxonomy" id="526729"/>
    <lineage>
        <taxon>Bacteria</taxon>
        <taxon>Bacillati</taxon>
        <taxon>Actinomycetota</taxon>
        <taxon>Actinomycetes</taxon>
        <taxon>Micrococcales</taxon>
        <taxon>Promicromonosporaceae</taxon>
        <taxon>Krasilnikoviella</taxon>
    </lineage>
</organism>
<gene>
    <name evidence="10" type="ORF">SAMN04324258_3630</name>
</gene>
<evidence type="ECO:0000313" key="11">
    <source>
        <dbReference type="Proteomes" id="UP000189777"/>
    </source>
</evidence>
<feature type="transmembrane region" description="Helical" evidence="7">
    <location>
        <begin position="202"/>
        <end position="227"/>
    </location>
</feature>
<evidence type="ECO:0000259" key="9">
    <source>
        <dbReference type="PROSITE" id="PS50928"/>
    </source>
</evidence>
<dbReference type="Proteomes" id="UP000189777">
    <property type="component" value="Unassembled WGS sequence"/>
</dbReference>